<comment type="caution">
    <text evidence="2">The sequence shown here is derived from an EMBL/GenBank/DDBJ whole genome shotgun (WGS) entry which is preliminary data.</text>
</comment>
<proteinExistence type="predicted"/>
<name>A0ABU5ZU74_9FLAO</name>
<evidence type="ECO:0000313" key="3">
    <source>
        <dbReference type="Proteomes" id="UP001327027"/>
    </source>
</evidence>
<sequence>MNIKKFTYQLFYIASFFVLLVVVFANELLIYFKPPVIISLCLLYVVNSEHNNYLVVLSLLLILVCEVLFFKDYRGNFKTVNILLSLYYLFNIILLWKSLQIIKIRFKKVFTVQLLISMALIGYVLYSVVELIKPQIREQSSFLAMLIVSFTAFIGVCYYIYLNSKTVVSYSLMVAASCFLISNIVTALNRFYIYLDVFTVITTVVQIFGQFFLIKFFIEQHELTPNEDDYF</sequence>
<protein>
    <recommendedName>
        <fullName evidence="4">YhhN-like protein</fullName>
    </recommendedName>
</protein>
<organism evidence="2 3">
    <name type="scientific">Aquimarina gracilis</name>
    <dbReference type="NCBI Taxonomy" id="874422"/>
    <lineage>
        <taxon>Bacteria</taxon>
        <taxon>Pseudomonadati</taxon>
        <taxon>Bacteroidota</taxon>
        <taxon>Flavobacteriia</taxon>
        <taxon>Flavobacteriales</taxon>
        <taxon>Flavobacteriaceae</taxon>
        <taxon>Aquimarina</taxon>
    </lineage>
</organism>
<feature type="transmembrane region" description="Helical" evidence="1">
    <location>
        <begin position="110"/>
        <end position="129"/>
    </location>
</feature>
<keyword evidence="1" id="KW-0812">Transmembrane</keyword>
<dbReference type="Proteomes" id="UP001327027">
    <property type="component" value="Unassembled WGS sequence"/>
</dbReference>
<dbReference type="RefSeq" id="WP_324179580.1">
    <property type="nucleotide sequence ID" value="NZ_BAABAW010000021.1"/>
</dbReference>
<accession>A0ABU5ZU74</accession>
<feature type="transmembrane region" description="Helical" evidence="1">
    <location>
        <begin position="52"/>
        <end position="70"/>
    </location>
</feature>
<keyword evidence="1" id="KW-0472">Membrane</keyword>
<feature type="transmembrane region" description="Helical" evidence="1">
    <location>
        <begin position="12"/>
        <end position="32"/>
    </location>
</feature>
<keyword evidence="1" id="KW-1133">Transmembrane helix</keyword>
<evidence type="ECO:0000256" key="1">
    <source>
        <dbReference type="SAM" id="Phobius"/>
    </source>
</evidence>
<feature type="transmembrane region" description="Helical" evidence="1">
    <location>
        <begin position="141"/>
        <end position="161"/>
    </location>
</feature>
<feature type="transmembrane region" description="Helical" evidence="1">
    <location>
        <begin position="167"/>
        <end position="186"/>
    </location>
</feature>
<feature type="transmembrane region" description="Helical" evidence="1">
    <location>
        <begin position="193"/>
        <end position="218"/>
    </location>
</feature>
<evidence type="ECO:0000313" key="2">
    <source>
        <dbReference type="EMBL" id="MEB3345548.1"/>
    </source>
</evidence>
<gene>
    <name evidence="2" type="ORF">U6A24_08765</name>
</gene>
<feature type="transmembrane region" description="Helical" evidence="1">
    <location>
        <begin position="82"/>
        <end position="104"/>
    </location>
</feature>
<dbReference type="EMBL" id="JAYKLX010000004">
    <property type="protein sequence ID" value="MEB3345548.1"/>
    <property type="molecule type" value="Genomic_DNA"/>
</dbReference>
<reference evidence="2 3" key="1">
    <citation type="journal article" date="2013" name="Int. J. Syst. Evol. Microbiol.">
        <title>Aquimarina gracilis sp. nov., isolated from the gut microflora of a mussel, Mytilus coruscus, and emended description of Aquimarina spongiae.</title>
        <authorList>
            <person name="Park S.C."/>
            <person name="Choe H.N."/>
            <person name="Baik K.S."/>
            <person name="Seong C.N."/>
        </authorList>
    </citation>
    <scope>NUCLEOTIDE SEQUENCE [LARGE SCALE GENOMIC DNA]</scope>
    <source>
        <strain evidence="2 3">PSC32</strain>
    </source>
</reference>
<evidence type="ECO:0008006" key="4">
    <source>
        <dbReference type="Google" id="ProtNLM"/>
    </source>
</evidence>
<keyword evidence="3" id="KW-1185">Reference proteome</keyword>